<evidence type="ECO:0000313" key="1">
    <source>
        <dbReference type="EMBL" id="ADW72230.1"/>
    </source>
</evidence>
<gene>
    <name evidence="1" type="ordered locus">Rahaq_0603</name>
</gene>
<dbReference type="EMBL" id="CP002505">
    <property type="protein sequence ID" value="ADW72230.1"/>
    <property type="molecule type" value="Genomic_DNA"/>
</dbReference>
<dbReference type="eggNOG" id="COG3499">
    <property type="taxonomic scope" value="Bacteria"/>
</dbReference>
<dbReference type="InterPro" id="IPR016912">
    <property type="entry name" value="Phage_P2_GpU"/>
</dbReference>
<reference evidence="1 2" key="2">
    <citation type="journal article" date="2012" name="J. Bacteriol.">
        <title>Complete Genome Sequence of Rahnella sp. Strain Y9602, a Gammaproteobacterium Isolate from Metal- and Radionuclide-Contaminated Soil.</title>
        <authorList>
            <person name="Martinez R.J."/>
            <person name="Bruce D."/>
            <person name="Detter C."/>
            <person name="Goodwin L.A."/>
            <person name="Han J."/>
            <person name="Han C.S."/>
            <person name="Held B."/>
            <person name="Land M.L."/>
            <person name="Mikhailova N."/>
            <person name="Nolan M."/>
            <person name="Pennacchio L."/>
            <person name="Pitluck S."/>
            <person name="Tapia R."/>
            <person name="Woyke T."/>
            <person name="Sobecky P.A."/>
        </authorList>
    </citation>
    <scope>NUCLEOTIDE SEQUENCE [LARGE SCALE GENOMIC DNA]</scope>
    <source>
        <strain evidence="1 2">Y9602</strain>
    </source>
</reference>
<dbReference type="RefSeq" id="WP_013573936.1">
    <property type="nucleotide sequence ID" value="NC_015061.1"/>
</dbReference>
<organism evidence="1 2">
    <name type="scientific">Rahnella sp. (strain Y9602)</name>
    <dbReference type="NCBI Taxonomy" id="2703885"/>
    <lineage>
        <taxon>Bacteria</taxon>
        <taxon>Pseudomonadati</taxon>
        <taxon>Pseudomonadota</taxon>
        <taxon>Gammaproteobacteria</taxon>
        <taxon>Enterobacterales</taxon>
        <taxon>Yersiniaceae</taxon>
        <taxon>Rahnella</taxon>
    </lineage>
</organism>
<sequence length="156" mass="17018">MMLTLGLFVFQLQTVPYQSLQRDVDYRWPVNNRVGLRPLPQFLGVNEEKITLSGVLMPEITGGKLSLMALNLMADEGKAWPLLEGSGTIYGMFVVNSVSETHTEHFSNGAARRIEFTLTLTRVDESLAAMFGDMKAQADGLLNQAGGLTGQLGGLL</sequence>
<proteinExistence type="predicted"/>
<dbReference type="Pfam" id="PF06995">
    <property type="entry name" value="Phage_P2_GpU"/>
    <property type="match status" value="1"/>
</dbReference>
<protein>
    <submittedName>
        <fullName evidence="1">p2 GpU family protein</fullName>
    </submittedName>
</protein>
<dbReference type="Proteomes" id="UP000007257">
    <property type="component" value="Chromosome"/>
</dbReference>
<dbReference type="KEGG" id="rah:Rahaq_0603"/>
<reference evidence="2" key="1">
    <citation type="submission" date="2011-01" db="EMBL/GenBank/DDBJ databases">
        <title>Complete sequence of chromosome of Rahnella sp. Y9602.</title>
        <authorList>
            <consortium name="US DOE Joint Genome Institute"/>
            <person name="Lucas S."/>
            <person name="Copeland A."/>
            <person name="Lapidus A."/>
            <person name="Cheng J.-F."/>
            <person name="Goodwin L."/>
            <person name="Pitluck S."/>
            <person name="Lu M."/>
            <person name="Detter J.C."/>
            <person name="Han C."/>
            <person name="Tapia R."/>
            <person name="Land M."/>
            <person name="Hauser L."/>
            <person name="Kyrpides N."/>
            <person name="Ivanova N."/>
            <person name="Ovchinnikova G."/>
            <person name="Pagani I."/>
            <person name="Sobecky P.A."/>
            <person name="Martinez R.J."/>
            <person name="Woyke T."/>
        </authorList>
    </citation>
    <scope>NUCLEOTIDE SEQUENCE [LARGE SCALE GENOMIC DNA]</scope>
    <source>
        <strain evidence="2">Y9602</strain>
    </source>
</reference>
<dbReference type="HOGENOM" id="CLU_102468_0_0_6"/>
<evidence type="ECO:0000313" key="2">
    <source>
        <dbReference type="Proteomes" id="UP000007257"/>
    </source>
</evidence>
<dbReference type="PIRSF" id="PIRSF029208">
    <property type="entry name" value="Phage_tail_GPU"/>
    <property type="match status" value="1"/>
</dbReference>
<dbReference type="OrthoDB" id="1550902at2"/>
<name>A0A0H3F4X3_RAHSY</name>
<dbReference type="InterPro" id="IPR009734">
    <property type="entry name" value="Myoviridae_GpU"/>
</dbReference>
<accession>A0A0H3F4X3</accession>
<dbReference type="AlphaFoldDB" id="A0A0H3F4X3"/>